<sequence>MAATTRHPLTEYQRRRRFDRTAEPSGRSGGSRDPAAGDGLFVIQHHAASTDHYDFRLEVDGVLKSWAVPKGPSTDPRDRRLAVPTEDHPLDYADFEGTIPAGEYGGGTVLVWDTGGYTNTTRRGGTAVSMADGLVRGHVTFRLDGTKLTGGYALTRFRGGDHEAWLLVKQDGEGADARRNPVSTQTESVRSGRDLDQIAAEAR</sequence>
<dbReference type="KEGG" id="aser:Asera_39170"/>
<evidence type="ECO:0000256" key="1">
    <source>
        <dbReference type="SAM" id="MobiDB-lite"/>
    </source>
</evidence>
<feature type="region of interest" description="Disordered" evidence="1">
    <location>
        <begin position="171"/>
        <end position="203"/>
    </location>
</feature>
<reference evidence="3" key="1">
    <citation type="submission" date="2020-08" db="EMBL/GenBank/DDBJ databases">
        <title>Whole genome shotgun sequence of Actinocatenispora sera NBRC 101916.</title>
        <authorList>
            <person name="Komaki H."/>
            <person name="Tamura T."/>
        </authorList>
    </citation>
    <scope>NUCLEOTIDE SEQUENCE</scope>
    <source>
        <strain evidence="3">NBRC 101916</strain>
    </source>
</reference>
<gene>
    <name evidence="3" type="ORF">Asera_39170</name>
</gene>
<dbReference type="OrthoDB" id="9802472at2"/>
<protein>
    <submittedName>
        <fullName evidence="3">3'-phosphoesterase</fullName>
    </submittedName>
</protein>
<proteinExistence type="predicted"/>
<dbReference type="Proteomes" id="UP000680750">
    <property type="component" value="Chromosome"/>
</dbReference>
<keyword evidence="4" id="KW-1185">Reference proteome</keyword>
<feature type="compositionally biased region" description="Basic and acidic residues" evidence="1">
    <location>
        <begin position="190"/>
        <end position="203"/>
    </location>
</feature>
<accession>A0A810L487</accession>
<dbReference type="NCBIfam" id="TIGR02777">
    <property type="entry name" value="LigD_PE_dom"/>
    <property type="match status" value="1"/>
</dbReference>
<dbReference type="EMBL" id="AP023354">
    <property type="protein sequence ID" value="BCJ29809.1"/>
    <property type="molecule type" value="Genomic_DNA"/>
</dbReference>
<evidence type="ECO:0000313" key="3">
    <source>
        <dbReference type="EMBL" id="BCJ29809.1"/>
    </source>
</evidence>
<dbReference type="PANTHER" id="PTHR39465">
    <property type="entry name" value="DNA LIGASE D, 3'-PHOSPHOESTERASE DOMAIN"/>
    <property type="match status" value="1"/>
</dbReference>
<dbReference type="RefSeq" id="WP_030448078.1">
    <property type="nucleotide sequence ID" value="NZ_AP023354.1"/>
</dbReference>
<feature type="region of interest" description="Disordered" evidence="1">
    <location>
        <begin position="1"/>
        <end position="37"/>
    </location>
</feature>
<dbReference type="Pfam" id="PF13298">
    <property type="entry name" value="LigD_N"/>
    <property type="match status" value="1"/>
</dbReference>
<dbReference type="AlphaFoldDB" id="A0A810L487"/>
<name>A0A810L487_9ACTN</name>
<organism evidence="3 4">
    <name type="scientific">Actinocatenispora sera</name>
    <dbReference type="NCBI Taxonomy" id="390989"/>
    <lineage>
        <taxon>Bacteria</taxon>
        <taxon>Bacillati</taxon>
        <taxon>Actinomycetota</taxon>
        <taxon>Actinomycetes</taxon>
        <taxon>Micromonosporales</taxon>
        <taxon>Micromonosporaceae</taxon>
        <taxon>Actinocatenispora</taxon>
    </lineage>
</organism>
<evidence type="ECO:0000259" key="2">
    <source>
        <dbReference type="Pfam" id="PF13298"/>
    </source>
</evidence>
<feature type="domain" description="DNA ligase D 3'-phosphoesterase" evidence="2">
    <location>
        <begin position="44"/>
        <end position="156"/>
    </location>
</feature>
<dbReference type="PANTHER" id="PTHR39465:SF1">
    <property type="entry name" value="DNA LIGASE D 3'-PHOSPHOESTERASE DOMAIN-CONTAINING PROTEIN"/>
    <property type="match status" value="1"/>
</dbReference>
<dbReference type="InterPro" id="IPR014144">
    <property type="entry name" value="LigD_PE_domain"/>
</dbReference>
<evidence type="ECO:0000313" key="4">
    <source>
        <dbReference type="Proteomes" id="UP000680750"/>
    </source>
</evidence>